<dbReference type="Gene3D" id="2.10.60.10">
    <property type="entry name" value="CD59"/>
    <property type="match status" value="2"/>
</dbReference>
<dbReference type="OrthoDB" id="5945173at2759"/>
<protein>
    <recommendedName>
        <fullName evidence="4">UPAR/Ly6 domain-containing protein</fullName>
    </recommendedName>
</protein>
<organism evidence="5 6">
    <name type="scientific">Megalops atlanticus</name>
    <name type="common">Tarpon</name>
    <name type="synonym">Clupea gigantea</name>
    <dbReference type="NCBI Taxonomy" id="7932"/>
    <lineage>
        <taxon>Eukaryota</taxon>
        <taxon>Metazoa</taxon>
        <taxon>Chordata</taxon>
        <taxon>Craniata</taxon>
        <taxon>Vertebrata</taxon>
        <taxon>Euteleostomi</taxon>
        <taxon>Actinopterygii</taxon>
        <taxon>Neopterygii</taxon>
        <taxon>Teleostei</taxon>
        <taxon>Elopiformes</taxon>
        <taxon>Megalopidae</taxon>
        <taxon>Megalops</taxon>
    </lineage>
</organism>
<evidence type="ECO:0000313" key="5">
    <source>
        <dbReference type="EMBL" id="KAG7464056.1"/>
    </source>
</evidence>
<dbReference type="InterPro" id="IPR050918">
    <property type="entry name" value="CNF-like_PLA2_Inhibitor"/>
</dbReference>
<dbReference type="InterPro" id="IPR045860">
    <property type="entry name" value="Snake_toxin-like_sf"/>
</dbReference>
<comment type="caution">
    <text evidence="5">The sequence shown here is derived from an EMBL/GenBank/DDBJ whole genome shotgun (WGS) entry which is preliminary data.</text>
</comment>
<dbReference type="InterPro" id="IPR016054">
    <property type="entry name" value="LY6_UPA_recep-like"/>
</dbReference>
<dbReference type="AlphaFoldDB" id="A0A9D3T6K9"/>
<dbReference type="PANTHER" id="PTHR20914:SF9">
    <property type="entry name" value="COILED, ISOFORM A"/>
    <property type="match status" value="1"/>
</dbReference>
<evidence type="ECO:0000256" key="1">
    <source>
        <dbReference type="ARBA" id="ARBA00004613"/>
    </source>
</evidence>
<gene>
    <name evidence="5" type="ORF">MATL_G00183210</name>
</gene>
<reference evidence="5" key="1">
    <citation type="submission" date="2021-01" db="EMBL/GenBank/DDBJ databases">
        <authorList>
            <person name="Zahm M."/>
            <person name="Roques C."/>
            <person name="Cabau C."/>
            <person name="Klopp C."/>
            <person name="Donnadieu C."/>
            <person name="Jouanno E."/>
            <person name="Lampietro C."/>
            <person name="Louis A."/>
            <person name="Herpin A."/>
            <person name="Echchiki A."/>
            <person name="Berthelot C."/>
            <person name="Parey E."/>
            <person name="Roest-Crollius H."/>
            <person name="Braasch I."/>
            <person name="Postlethwait J."/>
            <person name="Bobe J."/>
            <person name="Montfort J."/>
            <person name="Bouchez O."/>
            <person name="Begum T."/>
            <person name="Mejri S."/>
            <person name="Adams A."/>
            <person name="Chen W.-J."/>
            <person name="Guiguen Y."/>
        </authorList>
    </citation>
    <scope>NUCLEOTIDE SEQUENCE</scope>
    <source>
        <strain evidence="5">YG-15Mar2019-1</strain>
        <tissue evidence="5">Brain</tissue>
    </source>
</reference>
<dbReference type="GO" id="GO:0005576">
    <property type="term" value="C:extracellular region"/>
    <property type="evidence" value="ECO:0007669"/>
    <property type="project" value="UniProtKB-SubCell"/>
</dbReference>
<evidence type="ECO:0000256" key="2">
    <source>
        <dbReference type="ARBA" id="ARBA00022525"/>
    </source>
</evidence>
<accession>A0A9D3T6K9</accession>
<keyword evidence="6" id="KW-1185">Reference proteome</keyword>
<dbReference type="EMBL" id="JAFDVH010000015">
    <property type="protein sequence ID" value="KAG7464056.1"/>
    <property type="molecule type" value="Genomic_DNA"/>
</dbReference>
<dbReference type="SMART" id="SM00134">
    <property type="entry name" value="LU"/>
    <property type="match status" value="2"/>
</dbReference>
<evidence type="ECO:0000259" key="4">
    <source>
        <dbReference type="SMART" id="SM00134"/>
    </source>
</evidence>
<comment type="subcellular location">
    <subcellularLocation>
        <location evidence="1">Secreted</location>
    </subcellularLocation>
</comment>
<evidence type="ECO:0000313" key="6">
    <source>
        <dbReference type="Proteomes" id="UP001046870"/>
    </source>
</evidence>
<proteinExistence type="predicted"/>
<name>A0A9D3T6K9_MEGAT</name>
<feature type="signal peptide" evidence="3">
    <location>
        <begin position="1"/>
        <end position="19"/>
    </location>
</feature>
<keyword evidence="2" id="KW-0964">Secreted</keyword>
<dbReference type="SUPFAM" id="SSF57302">
    <property type="entry name" value="Snake toxin-like"/>
    <property type="match status" value="2"/>
</dbReference>
<keyword evidence="3" id="KW-0732">Signal</keyword>
<feature type="domain" description="UPAR/Ly6" evidence="4">
    <location>
        <begin position="20"/>
        <end position="108"/>
    </location>
</feature>
<sequence length="207" mass="21880">MKLLISLAFVCALFYKAFPLQCNMCTLNTAPCTTTPVPCPANQTRCASATVLSTVGGNQTTLELKTCATPDLCISGSVNLRATRYTVNTLCCDTDLCNTQSPPALYDGSQNGRECFTCVENNCTHKLQCLGAEDRCISSSVTAGGQTTTVKGCATRTVCAGDLKVEIGTVASLNLTCCEGNLCNNALPVEQSFLLLLVSLASFILLY</sequence>
<feature type="chain" id="PRO_5038972932" description="UPAR/Ly6 domain-containing protein" evidence="3">
    <location>
        <begin position="20"/>
        <end position="207"/>
    </location>
</feature>
<dbReference type="Proteomes" id="UP001046870">
    <property type="component" value="Chromosome 15"/>
</dbReference>
<feature type="domain" description="UPAR/Ly6" evidence="4">
    <location>
        <begin position="113"/>
        <end position="196"/>
    </location>
</feature>
<evidence type="ECO:0000256" key="3">
    <source>
        <dbReference type="SAM" id="SignalP"/>
    </source>
</evidence>
<dbReference type="PANTHER" id="PTHR20914">
    <property type="entry name" value="LY6/PLAUR DOMAIN-CONTAINING PROTEIN 8"/>
    <property type="match status" value="1"/>
</dbReference>
<dbReference type="Pfam" id="PF00021">
    <property type="entry name" value="UPAR_LY6"/>
    <property type="match status" value="2"/>
</dbReference>